<organism evidence="1 2">
    <name type="scientific">Medicago truncatula</name>
    <name type="common">Barrel medic</name>
    <name type="synonym">Medicago tribuloides</name>
    <dbReference type="NCBI Taxonomy" id="3880"/>
    <lineage>
        <taxon>Eukaryota</taxon>
        <taxon>Viridiplantae</taxon>
        <taxon>Streptophyta</taxon>
        <taxon>Embryophyta</taxon>
        <taxon>Tracheophyta</taxon>
        <taxon>Spermatophyta</taxon>
        <taxon>Magnoliopsida</taxon>
        <taxon>eudicotyledons</taxon>
        <taxon>Gunneridae</taxon>
        <taxon>Pentapetalae</taxon>
        <taxon>rosids</taxon>
        <taxon>fabids</taxon>
        <taxon>Fabales</taxon>
        <taxon>Fabaceae</taxon>
        <taxon>Papilionoideae</taxon>
        <taxon>50 kb inversion clade</taxon>
        <taxon>NPAAA clade</taxon>
        <taxon>Hologalegina</taxon>
        <taxon>IRL clade</taxon>
        <taxon>Trifolieae</taxon>
        <taxon>Medicago</taxon>
    </lineage>
</organism>
<reference evidence="2" key="1">
    <citation type="journal article" date="2018" name="Nat. Plants">
        <title>Whole-genome landscape of Medicago truncatula symbiotic genes.</title>
        <authorList>
            <person name="Pecrix Y."/>
            <person name="Staton S.E."/>
            <person name="Sallet E."/>
            <person name="Lelandais-Briere C."/>
            <person name="Moreau S."/>
            <person name="Carrere S."/>
            <person name="Blein T."/>
            <person name="Jardinaud M.F."/>
            <person name="Latrasse D."/>
            <person name="Zouine M."/>
            <person name="Zahm M."/>
            <person name="Kreplak J."/>
            <person name="Mayjonade B."/>
            <person name="Satge C."/>
            <person name="Perez M."/>
            <person name="Cauet S."/>
            <person name="Marande W."/>
            <person name="Chantry-Darmon C."/>
            <person name="Lopez-Roques C."/>
            <person name="Bouchez O."/>
            <person name="Berard A."/>
            <person name="Debelle F."/>
            <person name="Munos S."/>
            <person name="Bendahmane A."/>
            <person name="Berges H."/>
            <person name="Niebel A."/>
            <person name="Buitink J."/>
            <person name="Frugier F."/>
            <person name="Benhamed M."/>
            <person name="Crespi M."/>
            <person name="Gouzy J."/>
            <person name="Gamas P."/>
        </authorList>
    </citation>
    <scope>NUCLEOTIDE SEQUENCE [LARGE SCALE GENOMIC DNA]</scope>
    <source>
        <strain evidence="2">cv. Jemalong A17</strain>
    </source>
</reference>
<dbReference type="InterPro" id="IPR021109">
    <property type="entry name" value="Peptidase_aspartic_dom_sf"/>
</dbReference>
<name>A0A396H0R8_MEDTR</name>
<proteinExistence type="predicted"/>
<evidence type="ECO:0000313" key="2">
    <source>
        <dbReference type="Proteomes" id="UP000265566"/>
    </source>
</evidence>
<dbReference type="Proteomes" id="UP000265566">
    <property type="component" value="Chromosome 7"/>
</dbReference>
<evidence type="ECO:0000313" key="1">
    <source>
        <dbReference type="EMBL" id="RHN46949.1"/>
    </source>
</evidence>
<dbReference type="Gene3D" id="2.40.70.10">
    <property type="entry name" value="Acid Proteases"/>
    <property type="match status" value="1"/>
</dbReference>
<dbReference type="Gramene" id="rna41489">
    <property type="protein sequence ID" value="RHN46949.1"/>
    <property type="gene ID" value="gene41489"/>
</dbReference>
<sequence>MEAKQMNIFFSRCLVNDKVCELFIDRKYWINMVSTSMVEKWRLPVLEHPDPYILYSLEDPEFKDMADVLVTKQVRMSFKIGEYEDEVLCDVVPSKTRDFLLGLPWQQQRQAKHDQHTNTYTFSFKNCQIIIAHDKVGHDQILKRRVRREESALRIERGIAAIFKTFEEELLQIQNDECHEAVGSKLRIMLMEMVKRLKMKKWNG</sequence>
<dbReference type="PANTHER" id="PTHR35046">
    <property type="entry name" value="ZINC KNUCKLE (CCHC-TYPE) FAMILY PROTEIN"/>
    <property type="match status" value="1"/>
</dbReference>
<dbReference type="PANTHER" id="PTHR35046:SF9">
    <property type="entry name" value="RNA-DIRECTED DNA POLYMERASE"/>
    <property type="match status" value="1"/>
</dbReference>
<accession>A0A396H0R8</accession>
<dbReference type="EMBL" id="PSQE01000007">
    <property type="protein sequence ID" value="RHN46949.1"/>
    <property type="molecule type" value="Genomic_DNA"/>
</dbReference>
<protein>
    <submittedName>
        <fullName evidence="1">Uncharacterized protein</fullName>
    </submittedName>
</protein>
<dbReference type="AlphaFoldDB" id="A0A396H0R8"/>
<comment type="caution">
    <text evidence="1">The sequence shown here is derived from an EMBL/GenBank/DDBJ whole genome shotgun (WGS) entry which is preliminary data.</text>
</comment>
<gene>
    <name evidence="1" type="ORF">MtrunA17_Chr7g0247661</name>
</gene>